<reference evidence="2" key="1">
    <citation type="submission" date="2022-10" db="EMBL/GenBank/DDBJ databases">
        <authorList>
            <person name="Yu W.X."/>
        </authorList>
    </citation>
    <scope>NUCLEOTIDE SEQUENCE</scope>
    <source>
        <strain evidence="2">AAT</strain>
    </source>
</reference>
<evidence type="ECO:0000259" key="1">
    <source>
        <dbReference type="PROSITE" id="PS51186"/>
    </source>
</evidence>
<proteinExistence type="predicted"/>
<name>A0AAE3SFX2_9BACT</name>
<dbReference type="GO" id="GO:0016747">
    <property type="term" value="F:acyltransferase activity, transferring groups other than amino-acyl groups"/>
    <property type="evidence" value="ECO:0007669"/>
    <property type="project" value="InterPro"/>
</dbReference>
<protein>
    <submittedName>
        <fullName evidence="2">GNAT family N-acetyltransferase</fullName>
    </submittedName>
</protein>
<dbReference type="RefSeq" id="WP_301191097.1">
    <property type="nucleotide sequence ID" value="NZ_JAPDPJ010000031.1"/>
</dbReference>
<organism evidence="2 3">
    <name type="scientific">Plebeiibacterium sediminum</name>
    <dbReference type="NCBI Taxonomy" id="2992112"/>
    <lineage>
        <taxon>Bacteria</taxon>
        <taxon>Pseudomonadati</taxon>
        <taxon>Bacteroidota</taxon>
        <taxon>Bacteroidia</taxon>
        <taxon>Marinilabiliales</taxon>
        <taxon>Marinilabiliaceae</taxon>
        <taxon>Plebeiibacterium</taxon>
    </lineage>
</organism>
<dbReference type="Proteomes" id="UP001209229">
    <property type="component" value="Unassembled WGS sequence"/>
</dbReference>
<dbReference type="PROSITE" id="PS51186">
    <property type="entry name" value="GNAT"/>
    <property type="match status" value="1"/>
</dbReference>
<dbReference type="AlphaFoldDB" id="A0AAE3SFX2"/>
<dbReference type="PANTHER" id="PTHR43415:SF3">
    <property type="entry name" value="GNAT-FAMILY ACETYLTRANSFERASE"/>
    <property type="match status" value="1"/>
</dbReference>
<dbReference type="InterPro" id="IPR016181">
    <property type="entry name" value="Acyl_CoA_acyltransferase"/>
</dbReference>
<accession>A0AAE3SFX2</accession>
<dbReference type="InterPro" id="IPR000182">
    <property type="entry name" value="GNAT_dom"/>
</dbReference>
<gene>
    <name evidence="2" type="ORF">OM075_13745</name>
</gene>
<dbReference type="Pfam" id="PF13302">
    <property type="entry name" value="Acetyltransf_3"/>
    <property type="match status" value="1"/>
</dbReference>
<evidence type="ECO:0000313" key="3">
    <source>
        <dbReference type="Proteomes" id="UP001209229"/>
    </source>
</evidence>
<evidence type="ECO:0000313" key="2">
    <source>
        <dbReference type="EMBL" id="MCW3787532.1"/>
    </source>
</evidence>
<feature type="domain" description="N-acetyltransferase" evidence="1">
    <location>
        <begin position="5"/>
        <end position="167"/>
    </location>
</feature>
<dbReference type="EMBL" id="JAPDPJ010000031">
    <property type="protein sequence ID" value="MCW3787532.1"/>
    <property type="molecule type" value="Genomic_DNA"/>
</dbReference>
<dbReference type="PANTHER" id="PTHR43415">
    <property type="entry name" value="SPERMIDINE N(1)-ACETYLTRANSFERASE"/>
    <property type="match status" value="1"/>
</dbReference>
<comment type="caution">
    <text evidence="2">The sequence shown here is derived from an EMBL/GenBank/DDBJ whole genome shotgun (WGS) entry which is preliminary data.</text>
</comment>
<sequence length="171" mass="20119">MEVSVALRAIEPEDIDILYQWENDMELWVVSDTQKPFSRHQLKQYIQGINLDIYQSKELRLMIETEEDKPVVVGMIDLFDFDPYHNRAGVGVMLNKEFEGKGFASQALELFIDYCFNTLGIFQLYSSITSSNTKSIKLFEKLGFEKSGVRKKWRKIGRTYYDELFYQLINE</sequence>
<dbReference type="SUPFAM" id="SSF55729">
    <property type="entry name" value="Acyl-CoA N-acyltransferases (Nat)"/>
    <property type="match status" value="1"/>
</dbReference>
<dbReference type="Gene3D" id="3.40.630.30">
    <property type="match status" value="1"/>
</dbReference>
<keyword evidence="3" id="KW-1185">Reference proteome</keyword>